<comment type="caution">
    <text evidence="2">The sequence shown here is derived from an EMBL/GenBank/DDBJ whole genome shotgun (WGS) entry which is preliminary data.</text>
</comment>
<protein>
    <submittedName>
        <fullName evidence="2">Uncharacterized protein</fullName>
    </submittedName>
</protein>
<dbReference type="EMBL" id="JAAMPI010002638">
    <property type="protein sequence ID" value="KAF4610387.1"/>
    <property type="molecule type" value="Genomic_DNA"/>
</dbReference>
<proteinExistence type="predicted"/>
<dbReference type="AlphaFoldDB" id="A0A8H4QHB3"/>
<evidence type="ECO:0000313" key="3">
    <source>
        <dbReference type="Proteomes" id="UP000566819"/>
    </source>
</evidence>
<organism evidence="2 3">
    <name type="scientific">Cudoniella acicularis</name>
    <dbReference type="NCBI Taxonomy" id="354080"/>
    <lineage>
        <taxon>Eukaryota</taxon>
        <taxon>Fungi</taxon>
        <taxon>Dikarya</taxon>
        <taxon>Ascomycota</taxon>
        <taxon>Pezizomycotina</taxon>
        <taxon>Leotiomycetes</taxon>
        <taxon>Helotiales</taxon>
        <taxon>Tricladiaceae</taxon>
        <taxon>Cudoniella</taxon>
    </lineage>
</organism>
<feature type="chain" id="PRO_5034308544" evidence="1">
    <location>
        <begin position="19"/>
        <end position="249"/>
    </location>
</feature>
<sequence>MTKSTFLHFLTLCAAALAITRHAKPSEQKSLVSVDIMAEQDKVRGHNDAIYGPIPKEDQLLDVEFLEIAPTPIIADRVFFVYLRGYMPESKKKELGLLDEGLANATLTVSSSVVYLDGNSEDSESVTVRFKTTSFNDYAHLVIRDACGAQVDYLPSSGRSDVLLDFQIPTMFLKSASRPQDRLVRGLGSTCVEKVPALFFGGLVGQKEILEEEDLSERKGIEYSMDILESRVCAHRAFSRHFQAARPRF</sequence>
<keyword evidence="3" id="KW-1185">Reference proteome</keyword>
<evidence type="ECO:0000256" key="1">
    <source>
        <dbReference type="SAM" id="SignalP"/>
    </source>
</evidence>
<keyword evidence="1" id="KW-0732">Signal</keyword>
<gene>
    <name evidence="2" type="ORF">G7Y89_g15732</name>
</gene>
<evidence type="ECO:0000313" key="2">
    <source>
        <dbReference type="EMBL" id="KAF4610387.1"/>
    </source>
</evidence>
<dbReference type="Proteomes" id="UP000566819">
    <property type="component" value="Unassembled WGS sequence"/>
</dbReference>
<accession>A0A8H4QHB3</accession>
<name>A0A8H4QHB3_9HELO</name>
<dbReference type="OrthoDB" id="5422698at2759"/>
<reference evidence="2 3" key="1">
    <citation type="submission" date="2020-03" db="EMBL/GenBank/DDBJ databases">
        <title>Draft Genome Sequence of Cudoniella acicularis.</title>
        <authorList>
            <person name="Buettner E."/>
            <person name="Kellner H."/>
        </authorList>
    </citation>
    <scope>NUCLEOTIDE SEQUENCE [LARGE SCALE GENOMIC DNA]</scope>
    <source>
        <strain evidence="2 3">DSM 108380</strain>
    </source>
</reference>
<feature type="signal peptide" evidence="1">
    <location>
        <begin position="1"/>
        <end position="18"/>
    </location>
</feature>